<dbReference type="GeneID" id="62161981"/>
<evidence type="ECO:0000256" key="2">
    <source>
        <dbReference type="ARBA" id="ARBA00004718"/>
    </source>
</evidence>
<dbReference type="PANTHER" id="PTHR21330">
    <property type="entry name" value="E3 SUMO-PROTEIN LIGASE NSE2"/>
    <property type="match status" value="1"/>
</dbReference>
<sequence>MPILDRRRQQRRPERRVADNGDDQTLDLPPYEPLACPLTNEAKRAIAELSNTRDVHRYQTHIKNSIQHLGQSVMDINDVTRDTRDSVARVAAKRPESALEDKSERELGLEKHLAALEADVPTISAEAEAALRDLIDRQVQLEDDKAALVATVDYFQSLPAPAARPRRGQQDGEGEGQDEDVEMPPPEQSVIDTLRQHRAEKQREYERLNAYQRYALNNDYAAFKKLWHESVHGDNGPPVPNAKRWFDDAGNPVVPRMSAGQDVKNEGGAAEDDEDDDLIIASEVRDYRCPLSMAEFQEPYSNHVCNHTYEKQWLVDMLRKAPGGRGVCAVPGCEKSFQLSDFYDDRVILRKMKRAQELQRLAEQEGSSSSDDDDDDRPAVKSERRSQGRKRKMETIDDDDE</sequence>
<name>A0A9P6I5R5_9PEZI</name>
<dbReference type="GO" id="GO:0005634">
    <property type="term" value="C:nucleus"/>
    <property type="evidence" value="ECO:0007669"/>
    <property type="project" value="UniProtKB-SubCell"/>
</dbReference>
<keyword evidence="6 10" id="KW-0863">Zinc-finger</keyword>
<feature type="region of interest" description="Disordered" evidence="11">
    <location>
        <begin position="1"/>
        <end position="30"/>
    </location>
</feature>
<dbReference type="SUPFAM" id="SSF57850">
    <property type="entry name" value="RING/U-box"/>
    <property type="match status" value="1"/>
</dbReference>
<evidence type="ECO:0000256" key="7">
    <source>
        <dbReference type="ARBA" id="ARBA00022786"/>
    </source>
</evidence>
<feature type="region of interest" description="Disordered" evidence="11">
    <location>
        <begin position="358"/>
        <end position="401"/>
    </location>
</feature>
<dbReference type="GO" id="GO:0000724">
    <property type="term" value="P:double-strand break repair via homologous recombination"/>
    <property type="evidence" value="ECO:0007669"/>
    <property type="project" value="InterPro"/>
</dbReference>
<evidence type="ECO:0000259" key="12">
    <source>
        <dbReference type="PROSITE" id="PS51044"/>
    </source>
</evidence>
<protein>
    <recommendedName>
        <fullName evidence="12">SP-RING-type domain-containing protein</fullName>
    </recommendedName>
</protein>
<feature type="compositionally biased region" description="Basic and acidic residues" evidence="11">
    <location>
        <begin position="1"/>
        <end position="19"/>
    </location>
</feature>
<evidence type="ECO:0000313" key="13">
    <source>
        <dbReference type="EMBL" id="KAF9876247.1"/>
    </source>
</evidence>
<dbReference type="Proteomes" id="UP000781932">
    <property type="component" value="Unassembled WGS sequence"/>
</dbReference>
<dbReference type="GO" id="GO:0016925">
    <property type="term" value="P:protein sumoylation"/>
    <property type="evidence" value="ECO:0007669"/>
    <property type="project" value="TreeGrafter"/>
</dbReference>
<dbReference type="InterPro" id="IPR004181">
    <property type="entry name" value="Znf_MIZ"/>
</dbReference>
<evidence type="ECO:0000256" key="1">
    <source>
        <dbReference type="ARBA" id="ARBA00004123"/>
    </source>
</evidence>
<keyword evidence="14" id="KW-1185">Reference proteome</keyword>
<comment type="pathway">
    <text evidence="2">Protein modification; protein sumoylation.</text>
</comment>
<evidence type="ECO:0000256" key="10">
    <source>
        <dbReference type="PROSITE-ProRule" id="PRU00452"/>
    </source>
</evidence>
<evidence type="ECO:0000313" key="14">
    <source>
        <dbReference type="Proteomes" id="UP000781932"/>
    </source>
</evidence>
<proteinExistence type="inferred from homology"/>
<evidence type="ECO:0000256" key="6">
    <source>
        <dbReference type="ARBA" id="ARBA00022771"/>
    </source>
</evidence>
<keyword evidence="8" id="KW-0862">Zinc</keyword>
<feature type="domain" description="SP-RING-type" evidence="12">
    <location>
        <begin position="274"/>
        <end position="361"/>
    </location>
</feature>
<evidence type="ECO:0000256" key="5">
    <source>
        <dbReference type="ARBA" id="ARBA00022723"/>
    </source>
</evidence>
<keyword evidence="7" id="KW-0833">Ubl conjugation pathway</keyword>
<dbReference type="RefSeq" id="XP_038745708.1">
    <property type="nucleotide sequence ID" value="XM_038888907.1"/>
</dbReference>
<evidence type="ECO:0000256" key="8">
    <source>
        <dbReference type="ARBA" id="ARBA00022833"/>
    </source>
</evidence>
<dbReference type="GO" id="GO:0030915">
    <property type="term" value="C:Smc5-Smc6 complex"/>
    <property type="evidence" value="ECO:0007669"/>
    <property type="project" value="InterPro"/>
</dbReference>
<gene>
    <name evidence="13" type="ORF">CkaCkLH20_06190</name>
</gene>
<dbReference type="Pfam" id="PF11789">
    <property type="entry name" value="zf-Nse"/>
    <property type="match status" value="1"/>
</dbReference>
<keyword evidence="9" id="KW-0539">Nucleus</keyword>
<dbReference type="InterPro" id="IPR013083">
    <property type="entry name" value="Znf_RING/FYVE/PHD"/>
</dbReference>
<dbReference type="AlphaFoldDB" id="A0A9P6I5R5"/>
<dbReference type="GO" id="GO:0061665">
    <property type="term" value="F:SUMO ligase activity"/>
    <property type="evidence" value="ECO:0007669"/>
    <property type="project" value="TreeGrafter"/>
</dbReference>
<dbReference type="Gene3D" id="3.30.40.10">
    <property type="entry name" value="Zinc/RING finger domain, C3HC4 (zinc finger)"/>
    <property type="match status" value="1"/>
</dbReference>
<comment type="subcellular location">
    <subcellularLocation>
        <location evidence="1">Nucleus</location>
    </subcellularLocation>
</comment>
<comment type="similarity">
    <text evidence="3">Belongs to the NSE2 family.</text>
</comment>
<keyword evidence="4" id="KW-0808">Transferase</keyword>
<dbReference type="EMBL" id="JAATWM020000018">
    <property type="protein sequence ID" value="KAF9876247.1"/>
    <property type="molecule type" value="Genomic_DNA"/>
</dbReference>
<feature type="region of interest" description="Disordered" evidence="11">
    <location>
        <begin position="160"/>
        <end position="186"/>
    </location>
</feature>
<evidence type="ECO:0000256" key="3">
    <source>
        <dbReference type="ARBA" id="ARBA00008212"/>
    </source>
</evidence>
<evidence type="ECO:0000256" key="4">
    <source>
        <dbReference type="ARBA" id="ARBA00022679"/>
    </source>
</evidence>
<keyword evidence="5" id="KW-0479">Metal-binding</keyword>
<evidence type="ECO:0000256" key="9">
    <source>
        <dbReference type="ARBA" id="ARBA00023242"/>
    </source>
</evidence>
<reference evidence="13" key="2">
    <citation type="submission" date="2020-11" db="EMBL/GenBank/DDBJ databases">
        <title>Whole genome sequencing of Colletotrichum sp.</title>
        <authorList>
            <person name="Li H."/>
        </authorList>
    </citation>
    <scope>NUCLEOTIDE SEQUENCE</scope>
    <source>
        <strain evidence="13">CkLH20</strain>
    </source>
</reference>
<comment type="caution">
    <text evidence="13">The sequence shown here is derived from an EMBL/GenBank/DDBJ whole genome shotgun (WGS) entry which is preliminary data.</text>
</comment>
<dbReference type="OrthoDB" id="26899at2759"/>
<dbReference type="InterPro" id="IPR026846">
    <property type="entry name" value="Nse2(Mms21)"/>
</dbReference>
<reference evidence="13" key="1">
    <citation type="submission" date="2020-03" db="EMBL/GenBank/DDBJ databases">
        <authorList>
            <person name="He L."/>
        </authorList>
    </citation>
    <scope>NUCLEOTIDE SEQUENCE</scope>
    <source>
        <strain evidence="13">CkLH20</strain>
    </source>
</reference>
<dbReference type="CDD" id="cd16651">
    <property type="entry name" value="SPL-RING_NSE2"/>
    <property type="match status" value="1"/>
</dbReference>
<organism evidence="13 14">
    <name type="scientific">Colletotrichum karsti</name>
    <dbReference type="NCBI Taxonomy" id="1095194"/>
    <lineage>
        <taxon>Eukaryota</taxon>
        <taxon>Fungi</taxon>
        <taxon>Dikarya</taxon>
        <taxon>Ascomycota</taxon>
        <taxon>Pezizomycotina</taxon>
        <taxon>Sordariomycetes</taxon>
        <taxon>Hypocreomycetidae</taxon>
        <taxon>Glomerellales</taxon>
        <taxon>Glomerellaceae</taxon>
        <taxon>Colletotrichum</taxon>
        <taxon>Colletotrichum boninense species complex</taxon>
    </lineage>
</organism>
<feature type="compositionally biased region" description="Basic and acidic residues" evidence="11">
    <location>
        <begin position="377"/>
        <end position="386"/>
    </location>
</feature>
<accession>A0A9P6I5R5</accession>
<feature type="compositionally biased region" description="Acidic residues" evidence="11">
    <location>
        <begin position="172"/>
        <end position="182"/>
    </location>
</feature>
<dbReference type="GO" id="GO:0008270">
    <property type="term" value="F:zinc ion binding"/>
    <property type="evidence" value="ECO:0007669"/>
    <property type="project" value="UniProtKB-KW"/>
</dbReference>
<evidence type="ECO:0000256" key="11">
    <source>
        <dbReference type="SAM" id="MobiDB-lite"/>
    </source>
</evidence>
<dbReference type="PROSITE" id="PS51044">
    <property type="entry name" value="ZF_SP_RING"/>
    <property type="match status" value="1"/>
</dbReference>
<dbReference type="PANTHER" id="PTHR21330:SF1">
    <property type="entry name" value="E3 SUMO-PROTEIN LIGASE NSE2"/>
    <property type="match status" value="1"/>
</dbReference>